<dbReference type="EMBL" id="JBEUSY010000340">
    <property type="protein sequence ID" value="KAL1237518.1"/>
    <property type="molecule type" value="Genomic_DNA"/>
</dbReference>
<feature type="region of interest" description="Disordered" evidence="1">
    <location>
        <begin position="74"/>
        <end position="113"/>
    </location>
</feature>
<name>A0ABR3KH56_TRISP</name>
<reference evidence="2 3" key="1">
    <citation type="submission" date="2024-07" db="EMBL/GenBank/DDBJ databases">
        <title>Enhanced genomic and transcriptomic resources for Trichinella pseudospiralis and T. spiralis underpin the discovery of pronounced molecular differences between stages and species.</title>
        <authorList>
            <person name="Pasi K.K."/>
            <person name="La Rosa G."/>
            <person name="Gomez-Morales M.A."/>
            <person name="Tosini F."/>
            <person name="Sumanam S."/>
            <person name="Young N.D."/>
            <person name="Chang B.C."/>
            <person name="Robin G.B."/>
        </authorList>
    </citation>
    <scope>NUCLEOTIDE SEQUENCE [LARGE SCALE GENOMIC DNA]</scope>
    <source>
        <strain evidence="2">ISS534</strain>
    </source>
</reference>
<proteinExistence type="predicted"/>
<protein>
    <submittedName>
        <fullName evidence="2">Module,Narbonolide/10-deoxymethynolide synthase PikA3</fullName>
    </submittedName>
</protein>
<keyword evidence="3" id="KW-1185">Reference proteome</keyword>
<accession>A0ABR3KH56</accession>
<evidence type="ECO:0000313" key="2">
    <source>
        <dbReference type="EMBL" id="KAL1237518.1"/>
    </source>
</evidence>
<evidence type="ECO:0000313" key="3">
    <source>
        <dbReference type="Proteomes" id="UP001558632"/>
    </source>
</evidence>
<evidence type="ECO:0000256" key="1">
    <source>
        <dbReference type="SAM" id="MobiDB-lite"/>
    </source>
</evidence>
<sequence length="113" mass="12724">MLLNFPESMRNQPESLLAFKWGISMRKRMNWQQLRHQSLALRRGAYVGSRGRVAEACKISSAKAGIAPVNAHHVGKIEDREMPAPRTRERFEGKGKEGKSSKLPIRILMAATP</sequence>
<feature type="compositionally biased region" description="Basic and acidic residues" evidence="1">
    <location>
        <begin position="75"/>
        <end position="100"/>
    </location>
</feature>
<comment type="caution">
    <text evidence="2">The sequence shown here is derived from an EMBL/GenBank/DDBJ whole genome shotgun (WGS) entry which is preliminary data.</text>
</comment>
<gene>
    <name evidence="2" type="ORF">TSPI_02314</name>
</gene>
<dbReference type="Proteomes" id="UP001558632">
    <property type="component" value="Unassembled WGS sequence"/>
</dbReference>
<organism evidence="2 3">
    <name type="scientific">Trichinella spiralis</name>
    <name type="common">Trichina worm</name>
    <dbReference type="NCBI Taxonomy" id="6334"/>
    <lineage>
        <taxon>Eukaryota</taxon>
        <taxon>Metazoa</taxon>
        <taxon>Ecdysozoa</taxon>
        <taxon>Nematoda</taxon>
        <taxon>Enoplea</taxon>
        <taxon>Dorylaimia</taxon>
        <taxon>Trichinellida</taxon>
        <taxon>Trichinellidae</taxon>
        <taxon>Trichinella</taxon>
    </lineage>
</organism>